<name>G2XZ02_BOTF4</name>
<organism evidence="1 2">
    <name type="scientific">Botryotinia fuckeliana (strain T4)</name>
    <name type="common">Noble rot fungus</name>
    <name type="synonym">Botrytis cinerea</name>
    <dbReference type="NCBI Taxonomy" id="999810"/>
    <lineage>
        <taxon>Eukaryota</taxon>
        <taxon>Fungi</taxon>
        <taxon>Dikarya</taxon>
        <taxon>Ascomycota</taxon>
        <taxon>Pezizomycotina</taxon>
        <taxon>Leotiomycetes</taxon>
        <taxon>Helotiales</taxon>
        <taxon>Sclerotiniaceae</taxon>
        <taxon>Botrytis</taxon>
    </lineage>
</organism>
<accession>G2XZ02</accession>
<gene>
    <name evidence="1" type="ORF">BofuT4_uP047070.1</name>
</gene>
<dbReference type="Proteomes" id="UP000008177">
    <property type="component" value="Unplaced contigs"/>
</dbReference>
<dbReference type="HOGENOM" id="CLU_2654195_0_0_1"/>
<dbReference type="AlphaFoldDB" id="G2XZ02"/>
<dbReference type="InParanoid" id="G2XZ02"/>
<proteinExistence type="predicted"/>
<dbReference type="EMBL" id="FQ790278">
    <property type="protein sequence ID" value="CCD45689.1"/>
    <property type="molecule type" value="Genomic_DNA"/>
</dbReference>
<protein>
    <submittedName>
        <fullName evidence="1">Uncharacterized protein</fullName>
    </submittedName>
</protein>
<evidence type="ECO:0000313" key="2">
    <source>
        <dbReference type="Proteomes" id="UP000008177"/>
    </source>
</evidence>
<reference evidence="2" key="1">
    <citation type="journal article" date="2011" name="PLoS Genet.">
        <title>Genomic analysis of the necrotrophic fungal pathogens Sclerotinia sclerotiorum and Botrytis cinerea.</title>
        <authorList>
            <person name="Amselem J."/>
            <person name="Cuomo C.A."/>
            <person name="van Kan J.A."/>
            <person name="Viaud M."/>
            <person name="Benito E.P."/>
            <person name="Couloux A."/>
            <person name="Coutinho P.M."/>
            <person name="de Vries R.P."/>
            <person name="Dyer P.S."/>
            <person name="Fillinger S."/>
            <person name="Fournier E."/>
            <person name="Gout L."/>
            <person name="Hahn M."/>
            <person name="Kohn L."/>
            <person name="Lapalu N."/>
            <person name="Plummer K.M."/>
            <person name="Pradier J.M."/>
            <person name="Quevillon E."/>
            <person name="Sharon A."/>
            <person name="Simon A."/>
            <person name="ten Have A."/>
            <person name="Tudzynski B."/>
            <person name="Tudzynski P."/>
            <person name="Wincker P."/>
            <person name="Andrew M."/>
            <person name="Anthouard V."/>
            <person name="Beever R.E."/>
            <person name="Beffa R."/>
            <person name="Benoit I."/>
            <person name="Bouzid O."/>
            <person name="Brault B."/>
            <person name="Chen Z."/>
            <person name="Choquer M."/>
            <person name="Collemare J."/>
            <person name="Cotton P."/>
            <person name="Danchin E.G."/>
            <person name="Da Silva C."/>
            <person name="Gautier A."/>
            <person name="Giraud C."/>
            <person name="Giraud T."/>
            <person name="Gonzalez C."/>
            <person name="Grossetete S."/>
            <person name="Guldener U."/>
            <person name="Henrissat B."/>
            <person name="Howlett B.J."/>
            <person name="Kodira C."/>
            <person name="Kretschmer M."/>
            <person name="Lappartient A."/>
            <person name="Leroch M."/>
            <person name="Levis C."/>
            <person name="Mauceli E."/>
            <person name="Neuveglise C."/>
            <person name="Oeser B."/>
            <person name="Pearson M."/>
            <person name="Poulain J."/>
            <person name="Poussereau N."/>
            <person name="Quesneville H."/>
            <person name="Rascle C."/>
            <person name="Schumacher J."/>
            <person name="Segurens B."/>
            <person name="Sexton A."/>
            <person name="Silva E."/>
            <person name="Sirven C."/>
            <person name="Soanes D.M."/>
            <person name="Talbot N.J."/>
            <person name="Templeton M."/>
            <person name="Yandava C."/>
            <person name="Yarden O."/>
            <person name="Zeng Q."/>
            <person name="Rollins J.A."/>
            <person name="Lebrun M.H."/>
            <person name="Dickman M."/>
        </authorList>
    </citation>
    <scope>NUCLEOTIDE SEQUENCE [LARGE SCALE GENOMIC DNA]</scope>
    <source>
        <strain evidence="2">T4</strain>
    </source>
</reference>
<sequence>MCSYPVSTKDLGHHSPPHASPVFAANPSKDASVTIQNSIDHHIQRILQRLKYKAFLEYYITHGNSHHIRAFARLVN</sequence>
<evidence type="ECO:0000313" key="1">
    <source>
        <dbReference type="EMBL" id="CCD45689.1"/>
    </source>
</evidence>